<dbReference type="PANTHER" id="PTHR20959">
    <property type="entry name" value="TRANSPORT AND GOLGI ORGANIZATION PROTEIN 6 FAMILY MEMBER"/>
    <property type="match status" value="1"/>
</dbReference>
<dbReference type="Proteomes" id="UP000682733">
    <property type="component" value="Unassembled WGS sequence"/>
</dbReference>
<dbReference type="EMBL" id="CAJOBA010062031">
    <property type="protein sequence ID" value="CAF4335120.1"/>
    <property type="molecule type" value="Genomic_DNA"/>
</dbReference>
<feature type="domain" description="RNA polymerase II assembly factor Rtp1 C-terminal" evidence="3">
    <location>
        <begin position="104"/>
        <end position="212"/>
    </location>
</feature>
<feature type="domain" description="RNA polymerase II assembly factor Rtp1 C-terminal" evidence="2">
    <location>
        <begin position="305"/>
        <end position="336"/>
    </location>
</feature>
<evidence type="ECO:0000259" key="3">
    <source>
        <dbReference type="Pfam" id="PF10363"/>
    </source>
</evidence>
<organism evidence="4 6">
    <name type="scientific">Didymodactylos carnosus</name>
    <dbReference type="NCBI Taxonomy" id="1234261"/>
    <lineage>
        <taxon>Eukaryota</taxon>
        <taxon>Metazoa</taxon>
        <taxon>Spiralia</taxon>
        <taxon>Gnathifera</taxon>
        <taxon>Rotifera</taxon>
        <taxon>Eurotatoria</taxon>
        <taxon>Bdelloidea</taxon>
        <taxon>Philodinida</taxon>
        <taxon>Philodinidae</taxon>
        <taxon>Didymodactylos</taxon>
    </lineage>
</organism>
<dbReference type="InterPro" id="IPR019451">
    <property type="entry name" value="Rtp1_C1"/>
</dbReference>
<dbReference type="PANTHER" id="PTHR20959:SF1">
    <property type="entry name" value="TRANSPORT AND GOLGI ORGANIZATION PROTEIN 6 HOMOLOG"/>
    <property type="match status" value="1"/>
</dbReference>
<evidence type="ECO:0000313" key="4">
    <source>
        <dbReference type="EMBL" id="CAF1546090.1"/>
    </source>
</evidence>
<dbReference type="Pfam" id="PF10304">
    <property type="entry name" value="RTP1_C2"/>
    <property type="match status" value="1"/>
</dbReference>
<dbReference type="Pfam" id="PF10363">
    <property type="entry name" value="RTP1_C1"/>
    <property type="match status" value="1"/>
</dbReference>
<gene>
    <name evidence="4" type="ORF">OVA965_LOCUS39030</name>
    <name evidence="5" type="ORF">TMI583_LOCUS40281</name>
</gene>
<dbReference type="InterPro" id="IPR011989">
    <property type="entry name" value="ARM-like"/>
</dbReference>
<dbReference type="InterPro" id="IPR016024">
    <property type="entry name" value="ARM-type_fold"/>
</dbReference>
<comment type="similarity">
    <text evidence="1">Belongs to the Tango6 family.</text>
</comment>
<evidence type="ECO:0000259" key="2">
    <source>
        <dbReference type="Pfam" id="PF10304"/>
    </source>
</evidence>
<dbReference type="EMBL" id="CAJNOK010039628">
    <property type="protein sequence ID" value="CAF1546090.1"/>
    <property type="molecule type" value="Genomic_DNA"/>
</dbReference>
<evidence type="ECO:0000256" key="1">
    <source>
        <dbReference type="ARBA" id="ARBA00005724"/>
    </source>
</evidence>
<proteinExistence type="inferred from homology"/>
<dbReference type="InterPro" id="IPR019414">
    <property type="entry name" value="Rtp1_C2"/>
</dbReference>
<dbReference type="SUPFAM" id="SSF48371">
    <property type="entry name" value="ARM repeat"/>
    <property type="match status" value="1"/>
</dbReference>
<evidence type="ECO:0000313" key="6">
    <source>
        <dbReference type="Proteomes" id="UP000677228"/>
    </source>
</evidence>
<accession>A0A8S2FTY6</accession>
<feature type="non-terminal residue" evidence="4">
    <location>
        <position position="1"/>
    </location>
</feature>
<sequence>QMADILNKKYTSDDADEESLQMIFAIATLLITHHEQLSHESKTRLSNMYPLLELIEKKHLNSDIVRLAKELKIAFVTFGAVVESTSTQRQPLIEEIRDIKEESYDNAIELLNDDALPLRAHGLILFRRLLEKKDAKTLSKVDKLFDLFQKYLQEEDSYIYLAAINALCALADRYTDKVLPLLCHEYTMIERKLEDKLKVGEVLVKVSKLLGDITPKYSTILINTFLNASKHNDTLYRASALSNLGQICQILKYSLRGCINEILMALKCYLSIHEVSDVRRSSILVVELLCQGLDKNTWLLIDNELPSLYKLLLQLYKNDKDDIVKLHAQIALDSLNFICKDYLKPNTILEKEIRIS</sequence>
<evidence type="ECO:0000313" key="5">
    <source>
        <dbReference type="EMBL" id="CAF4335120.1"/>
    </source>
</evidence>
<evidence type="ECO:0008006" key="7">
    <source>
        <dbReference type="Google" id="ProtNLM"/>
    </source>
</evidence>
<name>A0A8S2FTY6_9BILA</name>
<protein>
    <recommendedName>
        <fullName evidence="7">RNA polymerase II assembly factor Rtp1 C-terminal domain-containing protein</fullName>
    </recommendedName>
</protein>
<dbReference type="GO" id="GO:0009306">
    <property type="term" value="P:protein secretion"/>
    <property type="evidence" value="ECO:0007669"/>
    <property type="project" value="TreeGrafter"/>
</dbReference>
<dbReference type="InterPro" id="IPR039600">
    <property type="entry name" value="TANGO6/Rtp1"/>
</dbReference>
<comment type="caution">
    <text evidence="4">The sequence shown here is derived from an EMBL/GenBank/DDBJ whole genome shotgun (WGS) entry which is preliminary data.</text>
</comment>
<dbReference type="Proteomes" id="UP000677228">
    <property type="component" value="Unassembled WGS sequence"/>
</dbReference>
<dbReference type="Gene3D" id="1.25.10.10">
    <property type="entry name" value="Leucine-rich Repeat Variant"/>
    <property type="match status" value="1"/>
</dbReference>
<reference evidence="4" key="1">
    <citation type="submission" date="2021-02" db="EMBL/GenBank/DDBJ databases">
        <authorList>
            <person name="Nowell W R."/>
        </authorList>
    </citation>
    <scope>NUCLEOTIDE SEQUENCE</scope>
</reference>
<dbReference type="AlphaFoldDB" id="A0A8S2FTY6"/>